<evidence type="ECO:0000313" key="2">
    <source>
        <dbReference type="EMBL" id="SOK58515.1"/>
    </source>
</evidence>
<evidence type="ECO:0000259" key="1">
    <source>
        <dbReference type="Pfam" id="PF00149"/>
    </source>
</evidence>
<dbReference type="InterPro" id="IPR050535">
    <property type="entry name" value="DNA_Repair-Maintenance_Comp"/>
</dbReference>
<dbReference type="Proteomes" id="UP000240931">
    <property type="component" value="Segment"/>
</dbReference>
<keyword evidence="2" id="KW-0540">Nuclease</keyword>
<dbReference type="PANTHER" id="PTHR30337">
    <property type="entry name" value="COMPONENT OF ATP-DEPENDENT DSDNA EXONUCLEASE"/>
    <property type="match status" value="1"/>
</dbReference>
<organism evidence="2 4">
    <name type="scientific">Yersinia phage fHe-Yen9-04</name>
    <dbReference type="NCBI Taxonomy" id="2052742"/>
    <lineage>
        <taxon>Viruses</taxon>
        <taxon>Duplodnaviria</taxon>
        <taxon>Heunggongvirae</taxon>
        <taxon>Uroviricota</taxon>
        <taxon>Caudoviricetes</taxon>
        <taxon>Eneladusvirus</taxon>
        <taxon>Eneladusvirus Yen904</taxon>
    </lineage>
</organism>
<dbReference type="EMBL" id="LR596615">
    <property type="protein sequence ID" value="VUE36284.1"/>
    <property type="molecule type" value="Genomic_DNA"/>
</dbReference>
<dbReference type="GO" id="GO:0016787">
    <property type="term" value="F:hydrolase activity"/>
    <property type="evidence" value="ECO:0007669"/>
    <property type="project" value="InterPro"/>
</dbReference>
<keyword evidence="2" id="KW-0378">Hydrolase</keyword>
<dbReference type="GO" id="GO:0004519">
    <property type="term" value="F:endonuclease activity"/>
    <property type="evidence" value="ECO:0007669"/>
    <property type="project" value="UniProtKB-KW"/>
</dbReference>
<evidence type="ECO:0000313" key="3">
    <source>
        <dbReference type="EMBL" id="VUE36284.1"/>
    </source>
</evidence>
<keyword evidence="4" id="KW-1185">Reference proteome</keyword>
<dbReference type="Proteomes" id="UP000317227">
    <property type="component" value="Segment"/>
</dbReference>
<sequence length="344" mass="40040">MALFDKAITFTDIHLGLKNNSKEHNIDCVNFVKFMIEEATKRDIKICIFMGDFFHNRSNVNINTLNYGLEIMTILNNHFDKTYFLVGNHDMYHKNKRDITSINMARVFEKIHFINNIETIDDCTFIPFMVDDEYQQLPNLKSKYVFGHLELPGYLLNKMIEMPDHGKETEESFGGCDYVFSGHFHKRQAKVTTKGTKVLYTGNCFPHNFSDTWDDARGVMILVHGLEPEFIMWPNAPRYRTFSLSEMLSEPTYYLEDNVVAKIQIDIPITMDEISFIRETFCKLYNIREFNIIPSNKSLQNDFSGNDIATTTESVDDIVISQIKENKSNIIDNDLLIQIYFSLS</sequence>
<reference evidence="2" key="2">
    <citation type="submission" date="2017-10" db="EMBL/GenBank/DDBJ databases">
        <authorList>
            <person name="Banno H."/>
            <person name="Chua N.-H."/>
        </authorList>
    </citation>
    <scope>NUCLEOTIDE SEQUENCE [LARGE SCALE GENOMIC DNA]</scope>
</reference>
<evidence type="ECO:0000313" key="5">
    <source>
        <dbReference type="Proteomes" id="UP000317227"/>
    </source>
</evidence>
<dbReference type="RefSeq" id="YP_009623848.1">
    <property type="nucleotide sequence ID" value="NC_042116.1"/>
</dbReference>
<feature type="domain" description="Calcineurin-like phosphoesterase" evidence="1">
    <location>
        <begin position="10"/>
        <end position="186"/>
    </location>
</feature>
<protein>
    <submittedName>
        <fullName evidence="2">Phage recombination-related endonuclease Gp47</fullName>
    </submittedName>
</protein>
<proteinExistence type="predicted"/>
<evidence type="ECO:0000313" key="4">
    <source>
        <dbReference type="Proteomes" id="UP000240931"/>
    </source>
</evidence>
<accession>A0A2C9CXI0</accession>
<keyword evidence="2" id="KW-0255">Endonuclease</keyword>
<reference evidence="4" key="1">
    <citation type="submission" date="2017-10" db="EMBL/GenBank/DDBJ databases">
        <authorList>
            <person name="Skurnik M."/>
        </authorList>
    </citation>
    <scope>NUCLEOTIDE SEQUENCE [LARGE SCALE GENOMIC DNA]</scope>
</reference>
<dbReference type="SUPFAM" id="SSF56300">
    <property type="entry name" value="Metallo-dependent phosphatases"/>
    <property type="match status" value="1"/>
</dbReference>
<dbReference type="GeneID" id="40100656"/>
<name>A0A2C9CXI0_9CAUD</name>
<dbReference type="Gene3D" id="3.60.21.10">
    <property type="match status" value="1"/>
</dbReference>
<gene>
    <name evidence="2" type="primary">g238</name>
</gene>
<dbReference type="InterPro" id="IPR004843">
    <property type="entry name" value="Calcineurin-like_PHP"/>
</dbReference>
<dbReference type="OrthoDB" id="3083at10239"/>
<dbReference type="Pfam" id="PF00149">
    <property type="entry name" value="Metallophos"/>
    <property type="match status" value="1"/>
</dbReference>
<dbReference type="KEGG" id="vg:40100656"/>
<dbReference type="EMBL" id="LT960551">
    <property type="protein sequence ID" value="SOK58515.1"/>
    <property type="molecule type" value="Genomic_DNA"/>
</dbReference>
<dbReference type="InterPro" id="IPR029052">
    <property type="entry name" value="Metallo-depent_PP-like"/>
</dbReference>
<reference evidence="3 5" key="3">
    <citation type="submission" date="2019-06" db="EMBL/GenBank/DDBJ databases">
        <authorList>
            <person name="Bower L."/>
            <person name="Leinonen R."/>
        </authorList>
    </citation>
    <scope>NUCLEOTIDE SEQUENCE [LARGE SCALE GENOMIC DNA]</scope>
</reference>